<dbReference type="SUPFAM" id="SSF56266">
    <property type="entry name" value="DmpA/ArgJ-like"/>
    <property type="match status" value="1"/>
</dbReference>
<comment type="similarity">
    <text evidence="1 10">Belongs to the ArgJ family.</text>
</comment>
<dbReference type="GO" id="GO:0005737">
    <property type="term" value="C:cytoplasm"/>
    <property type="evidence" value="ECO:0007669"/>
    <property type="project" value="UniProtKB-SubCell"/>
</dbReference>
<dbReference type="EMBL" id="RRCT01000001">
    <property type="protein sequence ID" value="RQW76572.1"/>
    <property type="molecule type" value="Genomic_DNA"/>
</dbReference>
<dbReference type="UniPathway" id="UPA00068">
    <property type="reaction ID" value="UER00106"/>
</dbReference>
<dbReference type="AlphaFoldDB" id="A0A3N9UVV0"/>
<comment type="function">
    <text evidence="10">Catalyzes two activities which are involved in the cyclic version of arginine biosynthesis: the synthesis of N-acetylglutamate from glutamate and acetyl-CoA as the acetyl donor, and of ornithine by transacetylation between N(2)-acetylornithine and glutamate.</text>
</comment>
<evidence type="ECO:0000256" key="1">
    <source>
        <dbReference type="ARBA" id="ARBA00006774"/>
    </source>
</evidence>
<evidence type="ECO:0000256" key="6">
    <source>
        <dbReference type="ARBA" id="ARBA00022813"/>
    </source>
</evidence>
<proteinExistence type="inferred from homology"/>
<dbReference type="PANTHER" id="PTHR23100">
    <property type="entry name" value="ARGININE BIOSYNTHESIS BIFUNCTIONAL PROTEIN ARGJ"/>
    <property type="match status" value="1"/>
</dbReference>
<feature type="chain" id="PRO_5023542651" description="Arginine biosynthesis bifunctional protein ArgJ beta chain" evidence="10">
    <location>
        <begin position="195"/>
        <end position="408"/>
    </location>
</feature>
<comment type="pathway">
    <text evidence="10">Amino-acid biosynthesis; L-arginine biosynthesis; L-ornithine and N-acetyl-L-glutamate from L-glutamate and N(2)-acetyl-L-ornithine (cyclic): step 1/1.</text>
</comment>
<evidence type="ECO:0000256" key="10">
    <source>
        <dbReference type="HAMAP-Rule" id="MF_01106"/>
    </source>
</evidence>
<keyword evidence="6 10" id="KW-0068">Autocatalytic cleavage</keyword>
<dbReference type="Gene3D" id="3.10.20.340">
    <property type="entry name" value="ArgJ beta chain, C-terminal domain"/>
    <property type="match status" value="1"/>
</dbReference>
<evidence type="ECO:0000256" key="4">
    <source>
        <dbReference type="ARBA" id="ARBA00022605"/>
    </source>
</evidence>
<keyword evidence="3 10" id="KW-0055">Arginine biosynthesis</keyword>
<feature type="binding site" evidence="10">
    <location>
        <position position="195"/>
    </location>
    <ligand>
        <name>substrate</name>
    </ligand>
</feature>
<feature type="binding site" evidence="10">
    <location>
        <position position="403"/>
    </location>
    <ligand>
        <name>substrate</name>
    </ligand>
</feature>
<dbReference type="Pfam" id="PF01960">
    <property type="entry name" value="ArgJ"/>
    <property type="match status" value="1"/>
</dbReference>
<dbReference type="GO" id="GO:0004042">
    <property type="term" value="F:L-glutamate N-acetyltransferase activity"/>
    <property type="evidence" value="ECO:0007669"/>
    <property type="project" value="UniProtKB-UniRule"/>
</dbReference>
<comment type="catalytic activity">
    <reaction evidence="10">
        <text>L-glutamate + acetyl-CoA = N-acetyl-L-glutamate + CoA + H(+)</text>
        <dbReference type="Rhea" id="RHEA:24292"/>
        <dbReference type="ChEBI" id="CHEBI:15378"/>
        <dbReference type="ChEBI" id="CHEBI:29985"/>
        <dbReference type="ChEBI" id="CHEBI:44337"/>
        <dbReference type="ChEBI" id="CHEBI:57287"/>
        <dbReference type="ChEBI" id="CHEBI:57288"/>
        <dbReference type="EC" id="2.3.1.1"/>
    </reaction>
</comment>
<dbReference type="RefSeq" id="WP_124762535.1">
    <property type="nucleotide sequence ID" value="NZ_JAFBDY010000001.1"/>
</dbReference>
<gene>
    <name evidence="10 11" type="primary">argJ</name>
    <name evidence="11" type="ORF">EBB45_03205</name>
</gene>
<keyword evidence="10" id="KW-0963">Cytoplasm</keyword>
<comment type="subunit">
    <text evidence="2 10">Heterotetramer of two alpha and two beta chains.</text>
</comment>
<feature type="chain" id="PRO_5023542650" description="Arginine biosynthesis bifunctional protein ArgJ alpha chain" evidence="10">
    <location>
        <begin position="1"/>
        <end position="194"/>
    </location>
</feature>
<protein>
    <recommendedName>
        <fullName evidence="10">Arginine biosynthesis bifunctional protein ArgJ</fullName>
    </recommendedName>
    <domain>
        <recommendedName>
            <fullName evidence="10">Glutamate N-acetyltransferase</fullName>
            <ecNumber evidence="10">2.3.1.35</ecNumber>
        </recommendedName>
        <alternativeName>
            <fullName evidence="10">Ornithine acetyltransferase</fullName>
            <shortName evidence="10">OATase</shortName>
        </alternativeName>
        <alternativeName>
            <fullName evidence="10">Ornithine transacetylase</fullName>
        </alternativeName>
    </domain>
    <domain>
        <recommendedName>
            <fullName evidence="10">Amino-acid acetyltransferase</fullName>
            <ecNumber evidence="10">2.3.1.1</ecNumber>
        </recommendedName>
        <alternativeName>
            <fullName evidence="10">N-acetylglutamate synthase</fullName>
            <shortName evidence="10">AGSase</shortName>
        </alternativeName>
    </domain>
    <component>
        <recommendedName>
            <fullName evidence="10">Arginine biosynthesis bifunctional protein ArgJ alpha chain</fullName>
        </recommendedName>
    </component>
    <component>
        <recommendedName>
            <fullName evidence="10">Arginine biosynthesis bifunctional protein ArgJ beta chain</fullName>
        </recommendedName>
    </component>
</protein>
<keyword evidence="4 10" id="KW-0028">Amino-acid biosynthesis</keyword>
<dbReference type="EC" id="2.3.1.1" evidence="10"/>
<evidence type="ECO:0000256" key="5">
    <source>
        <dbReference type="ARBA" id="ARBA00022679"/>
    </source>
</evidence>
<dbReference type="FunFam" id="3.60.70.12:FF:000001">
    <property type="entry name" value="Arginine biosynthesis bifunctional protein ArgJ, chloroplastic"/>
    <property type="match status" value="1"/>
</dbReference>
<evidence type="ECO:0000256" key="9">
    <source>
        <dbReference type="ARBA" id="ARBA00049439"/>
    </source>
</evidence>
<keyword evidence="5 10" id="KW-0808">Transferase</keyword>
<evidence type="ECO:0000313" key="11">
    <source>
        <dbReference type="EMBL" id="RQW76572.1"/>
    </source>
</evidence>
<feature type="site" description="Involved in the stabilization of negative charge on the oxyanion by the formation of the oxyanion hole" evidence="10">
    <location>
        <position position="122"/>
    </location>
</feature>
<feature type="binding site" evidence="10">
    <location>
        <position position="281"/>
    </location>
    <ligand>
        <name>substrate</name>
    </ligand>
</feature>
<dbReference type="InterPro" id="IPR016117">
    <property type="entry name" value="ArgJ-like_dom_sf"/>
</dbReference>
<keyword evidence="12" id="KW-1185">Reference proteome</keyword>
<dbReference type="NCBIfam" id="TIGR00120">
    <property type="entry name" value="ArgJ"/>
    <property type="match status" value="1"/>
</dbReference>
<dbReference type="PANTHER" id="PTHR23100:SF0">
    <property type="entry name" value="ARGININE BIOSYNTHESIS BIFUNCTIONAL PROTEIN ARGJ, MITOCHONDRIAL"/>
    <property type="match status" value="1"/>
</dbReference>
<keyword evidence="7 10" id="KW-0511">Multifunctional enzyme</keyword>
<evidence type="ECO:0000256" key="7">
    <source>
        <dbReference type="ARBA" id="ARBA00023268"/>
    </source>
</evidence>
<name>A0A3N9UVV0_9BACI</name>
<evidence type="ECO:0000313" key="12">
    <source>
        <dbReference type="Proteomes" id="UP000274033"/>
    </source>
</evidence>
<accession>A0A3N9UVV0</accession>
<comment type="caution">
    <text evidence="11">The sequence shown here is derived from an EMBL/GenBank/DDBJ whole genome shotgun (WGS) entry which is preliminary data.</text>
</comment>
<sequence length="408" mass="43088">MSNLVIELKKLSSKNIVSPKGFTADGIHCGIKHKKKDLAMLVSEVPASVAGVFTTNAVHAAPIKVSKEVVYNSGKMQAIIVNSGNANACTGKQGIADAYEMQQLAAEKLGIEPYLVGVASTGVIGEIMNMAPVRTGVEKIQLGDTLENGINFAQAILTTDTVMKDTTYSTIIDGKEVIISGTAKGSGMIEPNMATMLGFITTDANIESDELQKALSEITDITFNSITVDGDTSTNDTVLVLANGLAGNEPLSPLHPDWVNFYNALKAVAEDLAKAIARDGEGATKLIEVEVDGAISDEEARKIAKTVVGSPLVKTAVFGCDANWGRIIAAVGYSGATVDPEKITIKIGNAMMVENGEPVPFSEEELIKILKGNEVKISVTLGQGEGHGFAWGCDLTYDYVQINASYRS</sequence>
<dbReference type="InterPro" id="IPR002813">
    <property type="entry name" value="Arg_biosynth_ArgJ"/>
</dbReference>
<dbReference type="InterPro" id="IPR042195">
    <property type="entry name" value="ArgJ_beta_C"/>
</dbReference>
<feature type="site" description="Involved in the stabilization of negative charge on the oxyanion by the formation of the oxyanion hole" evidence="10">
    <location>
        <position position="121"/>
    </location>
</feature>
<feature type="site" description="Cleavage; by autolysis" evidence="10">
    <location>
        <begin position="194"/>
        <end position="195"/>
    </location>
</feature>
<feature type="binding site" evidence="10">
    <location>
        <position position="158"/>
    </location>
    <ligand>
        <name>substrate</name>
    </ligand>
</feature>
<dbReference type="Gene3D" id="3.60.70.12">
    <property type="entry name" value="L-amino peptidase D-ALA esterase/amidase"/>
    <property type="match status" value="1"/>
</dbReference>
<dbReference type="NCBIfam" id="NF003802">
    <property type="entry name" value="PRK05388.1"/>
    <property type="match status" value="1"/>
</dbReference>
<feature type="binding site" evidence="10">
    <location>
        <position position="408"/>
    </location>
    <ligand>
        <name>substrate</name>
    </ligand>
</feature>
<evidence type="ECO:0000256" key="8">
    <source>
        <dbReference type="ARBA" id="ARBA00023315"/>
    </source>
</evidence>
<evidence type="ECO:0000256" key="3">
    <source>
        <dbReference type="ARBA" id="ARBA00022571"/>
    </source>
</evidence>
<organism evidence="11 12">
    <name type="scientific">Lysinibacillus composti</name>
    <dbReference type="NCBI Taxonomy" id="720633"/>
    <lineage>
        <taxon>Bacteria</taxon>
        <taxon>Bacillati</taxon>
        <taxon>Bacillota</taxon>
        <taxon>Bacilli</taxon>
        <taxon>Bacillales</taxon>
        <taxon>Bacillaceae</taxon>
        <taxon>Lysinibacillus</taxon>
    </lineage>
</organism>
<dbReference type="EC" id="2.3.1.35" evidence="10"/>
<dbReference type="HAMAP" id="MF_01106">
    <property type="entry name" value="ArgJ"/>
    <property type="match status" value="1"/>
</dbReference>
<evidence type="ECO:0000256" key="2">
    <source>
        <dbReference type="ARBA" id="ARBA00011475"/>
    </source>
</evidence>
<dbReference type="FunFam" id="3.10.20.340:FF:000001">
    <property type="entry name" value="Arginine biosynthesis bifunctional protein ArgJ, chloroplastic"/>
    <property type="match status" value="1"/>
</dbReference>
<feature type="active site" description="Nucleophile" evidence="10">
    <location>
        <position position="195"/>
    </location>
</feature>
<comment type="subcellular location">
    <subcellularLocation>
        <location evidence="10">Cytoplasm</location>
    </subcellularLocation>
</comment>
<keyword evidence="8 10" id="KW-0012">Acyltransferase</keyword>
<comment type="pathway">
    <text evidence="10">Amino-acid biosynthesis; L-arginine biosynthesis; N(2)-acetyl-L-ornithine from L-glutamate: step 1/4.</text>
</comment>
<feature type="binding site" evidence="10">
    <location>
        <position position="184"/>
    </location>
    <ligand>
        <name>substrate</name>
    </ligand>
</feature>
<dbReference type="Proteomes" id="UP000274033">
    <property type="component" value="Unassembled WGS sequence"/>
</dbReference>
<dbReference type="GO" id="GO:0006526">
    <property type="term" value="P:L-arginine biosynthetic process"/>
    <property type="evidence" value="ECO:0007669"/>
    <property type="project" value="UniProtKB-UniRule"/>
</dbReference>
<dbReference type="GO" id="GO:0004358">
    <property type="term" value="F:L-glutamate N-acetyltransferase activity, acting on acetyl-L-ornithine as donor"/>
    <property type="evidence" value="ECO:0007669"/>
    <property type="project" value="UniProtKB-UniRule"/>
</dbReference>
<dbReference type="OrthoDB" id="9804242at2"/>
<dbReference type="GO" id="GO:0006592">
    <property type="term" value="P:ornithine biosynthetic process"/>
    <property type="evidence" value="ECO:0007669"/>
    <property type="project" value="TreeGrafter"/>
</dbReference>
<comment type="catalytic activity">
    <reaction evidence="9 10">
        <text>N(2)-acetyl-L-ornithine + L-glutamate = N-acetyl-L-glutamate + L-ornithine</text>
        <dbReference type="Rhea" id="RHEA:15349"/>
        <dbReference type="ChEBI" id="CHEBI:29985"/>
        <dbReference type="ChEBI" id="CHEBI:44337"/>
        <dbReference type="ChEBI" id="CHEBI:46911"/>
        <dbReference type="ChEBI" id="CHEBI:57805"/>
        <dbReference type="EC" id="2.3.1.35"/>
    </reaction>
</comment>
<reference evidence="11 12" key="1">
    <citation type="journal article" date="2013" name="J. Microbiol.">
        <title>Lysinibacillus chungkukjangi sp. nov., isolated from Chungkukjang, Korean fermented soybean food.</title>
        <authorList>
            <person name="Kim S.J."/>
            <person name="Jang Y.H."/>
            <person name="Hamada M."/>
            <person name="Ahn J.H."/>
            <person name="Weon H.Y."/>
            <person name="Suzuki K."/>
            <person name="Whang K.S."/>
            <person name="Kwon S.W."/>
        </authorList>
    </citation>
    <scope>NUCLEOTIDE SEQUENCE [LARGE SCALE GENOMIC DNA]</scope>
    <source>
        <strain evidence="11 12">MCCC 1A12701</strain>
    </source>
</reference>
<dbReference type="CDD" id="cd02152">
    <property type="entry name" value="OAT"/>
    <property type="match status" value="1"/>
</dbReference>